<evidence type="ECO:0000256" key="4">
    <source>
        <dbReference type="ARBA" id="ARBA00023004"/>
    </source>
</evidence>
<protein>
    <submittedName>
        <fullName evidence="7">Cytochrome P450</fullName>
    </submittedName>
</protein>
<dbReference type="STRING" id="61395.A0A1Y1W5A7"/>
<dbReference type="GO" id="GO:0005506">
    <property type="term" value="F:iron ion binding"/>
    <property type="evidence" value="ECO:0007669"/>
    <property type="project" value="InterPro"/>
</dbReference>
<dbReference type="GO" id="GO:0016705">
    <property type="term" value="F:oxidoreductase activity, acting on paired donors, with incorporation or reduction of molecular oxygen"/>
    <property type="evidence" value="ECO:0007669"/>
    <property type="project" value="InterPro"/>
</dbReference>
<evidence type="ECO:0000313" key="8">
    <source>
        <dbReference type="Proteomes" id="UP000193922"/>
    </source>
</evidence>
<dbReference type="Proteomes" id="UP000193922">
    <property type="component" value="Unassembled WGS sequence"/>
</dbReference>
<keyword evidence="8" id="KW-1185">Reference proteome</keyword>
<comment type="cofactor">
    <cofactor evidence="1 5">
        <name>heme</name>
        <dbReference type="ChEBI" id="CHEBI:30413"/>
    </cofactor>
</comment>
<dbReference type="PANTHER" id="PTHR24305:SF166">
    <property type="entry name" value="CYTOCHROME P450 12A4, MITOCHONDRIAL-RELATED"/>
    <property type="match status" value="1"/>
</dbReference>
<evidence type="ECO:0000256" key="3">
    <source>
        <dbReference type="ARBA" id="ARBA00022723"/>
    </source>
</evidence>
<keyword evidence="6" id="KW-0560">Oxidoreductase</keyword>
<reference evidence="7 8" key="1">
    <citation type="submission" date="2016-07" db="EMBL/GenBank/DDBJ databases">
        <title>Pervasive Adenine N6-methylation of Active Genes in Fungi.</title>
        <authorList>
            <consortium name="DOE Joint Genome Institute"/>
            <person name="Mondo S.J."/>
            <person name="Dannebaum R.O."/>
            <person name="Kuo R.C."/>
            <person name="Labutti K."/>
            <person name="Haridas S."/>
            <person name="Kuo A."/>
            <person name="Salamov A."/>
            <person name="Ahrendt S.R."/>
            <person name="Lipzen A."/>
            <person name="Sullivan W."/>
            <person name="Andreopoulos W.B."/>
            <person name="Clum A."/>
            <person name="Lindquist E."/>
            <person name="Daum C."/>
            <person name="Ramamoorthy G.K."/>
            <person name="Gryganskyi A."/>
            <person name="Culley D."/>
            <person name="Magnuson J.K."/>
            <person name="James T.Y."/>
            <person name="O'Malley M.A."/>
            <person name="Stajich J.E."/>
            <person name="Spatafora J.W."/>
            <person name="Visel A."/>
            <person name="Grigoriev I.V."/>
        </authorList>
    </citation>
    <scope>NUCLEOTIDE SEQUENCE [LARGE SCALE GENOMIC DNA]</scope>
    <source>
        <strain evidence="7 8">ATCC 12442</strain>
    </source>
</reference>
<accession>A0A1Y1W5A7</accession>
<organism evidence="7 8">
    <name type="scientific">Linderina pennispora</name>
    <dbReference type="NCBI Taxonomy" id="61395"/>
    <lineage>
        <taxon>Eukaryota</taxon>
        <taxon>Fungi</taxon>
        <taxon>Fungi incertae sedis</taxon>
        <taxon>Zoopagomycota</taxon>
        <taxon>Kickxellomycotina</taxon>
        <taxon>Kickxellomycetes</taxon>
        <taxon>Kickxellales</taxon>
        <taxon>Kickxellaceae</taxon>
        <taxon>Linderina</taxon>
    </lineage>
</organism>
<dbReference type="RefSeq" id="XP_040742360.1">
    <property type="nucleotide sequence ID" value="XM_040887903.1"/>
</dbReference>
<keyword evidence="5 6" id="KW-0349">Heme</keyword>
<evidence type="ECO:0000313" key="7">
    <source>
        <dbReference type="EMBL" id="ORX68578.1"/>
    </source>
</evidence>
<dbReference type="InterPro" id="IPR002401">
    <property type="entry name" value="Cyt_P450_E_grp-I"/>
</dbReference>
<dbReference type="InterPro" id="IPR001128">
    <property type="entry name" value="Cyt_P450"/>
</dbReference>
<proteinExistence type="inferred from homology"/>
<dbReference type="PRINTS" id="PR00385">
    <property type="entry name" value="P450"/>
</dbReference>
<evidence type="ECO:0000256" key="6">
    <source>
        <dbReference type="RuleBase" id="RU000461"/>
    </source>
</evidence>
<name>A0A1Y1W5A7_9FUNG</name>
<dbReference type="InterPro" id="IPR050121">
    <property type="entry name" value="Cytochrome_P450_monoxygenase"/>
</dbReference>
<dbReference type="Gene3D" id="1.10.630.10">
    <property type="entry name" value="Cytochrome P450"/>
    <property type="match status" value="1"/>
</dbReference>
<dbReference type="AlphaFoldDB" id="A0A1Y1W5A7"/>
<feature type="binding site" description="axial binding residue" evidence="5">
    <location>
        <position position="441"/>
    </location>
    <ligand>
        <name>heme</name>
        <dbReference type="ChEBI" id="CHEBI:30413"/>
    </ligand>
    <ligandPart>
        <name>Fe</name>
        <dbReference type="ChEBI" id="CHEBI:18248"/>
    </ligandPart>
</feature>
<evidence type="ECO:0000256" key="2">
    <source>
        <dbReference type="ARBA" id="ARBA00010617"/>
    </source>
</evidence>
<dbReference type="GeneID" id="63804551"/>
<dbReference type="PANTHER" id="PTHR24305">
    <property type="entry name" value="CYTOCHROME P450"/>
    <property type="match status" value="1"/>
</dbReference>
<dbReference type="Pfam" id="PF00067">
    <property type="entry name" value="p450"/>
    <property type="match status" value="1"/>
</dbReference>
<dbReference type="EMBL" id="MCFD01000009">
    <property type="protein sequence ID" value="ORX68578.1"/>
    <property type="molecule type" value="Genomic_DNA"/>
</dbReference>
<keyword evidence="4 5" id="KW-0408">Iron</keyword>
<comment type="caution">
    <text evidence="7">The sequence shown here is derived from an EMBL/GenBank/DDBJ whole genome shotgun (WGS) entry which is preliminary data.</text>
</comment>
<dbReference type="InterPro" id="IPR036396">
    <property type="entry name" value="Cyt_P450_sf"/>
</dbReference>
<keyword evidence="3 5" id="KW-0479">Metal-binding</keyword>
<dbReference type="OrthoDB" id="3934656at2759"/>
<dbReference type="PRINTS" id="PR00463">
    <property type="entry name" value="EP450I"/>
</dbReference>
<dbReference type="GO" id="GO:0020037">
    <property type="term" value="F:heme binding"/>
    <property type="evidence" value="ECO:0007669"/>
    <property type="project" value="InterPro"/>
</dbReference>
<evidence type="ECO:0000256" key="5">
    <source>
        <dbReference type="PIRSR" id="PIRSR602401-1"/>
    </source>
</evidence>
<dbReference type="InterPro" id="IPR017972">
    <property type="entry name" value="Cyt_P450_CS"/>
</dbReference>
<keyword evidence="6" id="KW-0503">Monooxygenase</keyword>
<gene>
    <name evidence="7" type="ORF">DL89DRAFT_268386</name>
</gene>
<comment type="similarity">
    <text evidence="2 6">Belongs to the cytochrome P450 family.</text>
</comment>
<dbReference type="GO" id="GO:0004497">
    <property type="term" value="F:monooxygenase activity"/>
    <property type="evidence" value="ECO:0007669"/>
    <property type="project" value="UniProtKB-KW"/>
</dbReference>
<sequence length="512" mass="56910">MILEILSFATLLALPAILLAIVVYAALTVKRAFFSPLSTIPGPFLNKLSNLPLRYHTMTGSYHSYTTQLHAKYGEVVRVGTDFVSLSSTSDTRLVLATHAFRKGPSYTIGMMLAENSFSTTNPELNKVRRRQIGDAFAVHTMRAVEDLVVDAGANSLIKVWDAALAEQGDKARINYFYSFHRAGFDVIGALGFGQSFNILQTGNTEVIDNMQNAIHLKVLTSMIPFSRFVPALFKEEKQSQNATVQLIRDTIDMRKKLISETGKPPQIDVLQKFIDAKDPVTGEMLADKSLMSEIFLMLVAGTDTTSNTLSWVMMQLMHHPYVYQRVTEEVRTTFPDTSQTISFSEAKSKLPYLSAVIHETMRINPSVAGFLPRCAPAEGATIQGHYIPADAQICVSTAACQRNPRTWKNPETFDPERFLGQDSAERLKDLLTFSSGVRVCIGRNLAWLELYTVLANVLRRYDFELPEDAPYGAHKLSNLGIPVEIPSESFIVTSPVNPKVNCWVNVSLAKV</sequence>
<evidence type="ECO:0000256" key="1">
    <source>
        <dbReference type="ARBA" id="ARBA00001971"/>
    </source>
</evidence>
<dbReference type="SUPFAM" id="SSF48264">
    <property type="entry name" value="Cytochrome P450"/>
    <property type="match status" value="1"/>
</dbReference>
<dbReference type="PROSITE" id="PS00086">
    <property type="entry name" value="CYTOCHROME_P450"/>
    <property type="match status" value="1"/>
</dbReference>